<dbReference type="CDD" id="cd19551">
    <property type="entry name" value="serpinA3_A1AC"/>
    <property type="match status" value="1"/>
</dbReference>
<reference evidence="5" key="2">
    <citation type="submission" date="2025-09" db="UniProtKB">
        <authorList>
            <consortium name="Ensembl"/>
        </authorList>
    </citation>
    <scope>IDENTIFICATION</scope>
</reference>
<reference evidence="5" key="1">
    <citation type="submission" date="2025-08" db="UniProtKB">
        <authorList>
            <consortium name="Ensembl"/>
        </authorList>
    </citation>
    <scope>IDENTIFICATION</scope>
</reference>
<feature type="signal peptide" evidence="3">
    <location>
        <begin position="1"/>
        <end position="20"/>
    </location>
</feature>
<accession>A0A8C6MUI3</accession>
<dbReference type="Gene3D" id="3.30.497.10">
    <property type="entry name" value="Antithrombin, subunit I, domain 2"/>
    <property type="match status" value="1"/>
</dbReference>
<dbReference type="PANTHER" id="PTHR11461:SF122">
    <property type="entry name" value="SERINE (OR CYSTEINE) PEPTIDASE INHIBITOR, CLADE A (ALPHA-1 ANTIPROTEINASE, ANTITRYPSIN), MEMBER 3J-RELATED"/>
    <property type="match status" value="1"/>
</dbReference>
<evidence type="ECO:0000256" key="1">
    <source>
        <dbReference type="ARBA" id="ARBA00009500"/>
    </source>
</evidence>
<protein>
    <submittedName>
        <fullName evidence="5">Serine (or cysteine) peptidase inhibitor, clade A (alpha-1 antiproteinase, antitrypsin), member 3J</fullName>
    </submittedName>
</protein>
<dbReference type="SMART" id="SM00093">
    <property type="entry name" value="SERPIN"/>
    <property type="match status" value="1"/>
</dbReference>
<evidence type="ECO:0000259" key="4">
    <source>
        <dbReference type="SMART" id="SM00093"/>
    </source>
</evidence>
<dbReference type="InterPro" id="IPR036186">
    <property type="entry name" value="Serpin_sf"/>
</dbReference>
<dbReference type="InterPro" id="IPR042178">
    <property type="entry name" value="Serpin_sf_1"/>
</dbReference>
<dbReference type="GeneTree" id="ENSGT00940000154392"/>
<dbReference type="Gene3D" id="2.30.39.10">
    <property type="entry name" value="Alpha-1-antitrypsin, domain 1"/>
    <property type="match status" value="1"/>
</dbReference>
<keyword evidence="3" id="KW-0732">Signal</keyword>
<dbReference type="Proteomes" id="UP000694415">
    <property type="component" value="Unplaced"/>
</dbReference>
<comment type="similarity">
    <text evidence="1 2">Belongs to the serpin family.</text>
</comment>
<feature type="chain" id="PRO_5034745882" evidence="3">
    <location>
        <begin position="21"/>
        <end position="420"/>
    </location>
</feature>
<evidence type="ECO:0000313" key="6">
    <source>
        <dbReference type="Proteomes" id="UP000694415"/>
    </source>
</evidence>
<dbReference type="FunFam" id="2.30.39.10:FF:000002">
    <property type="entry name" value="Serpin family D member 1"/>
    <property type="match status" value="1"/>
</dbReference>
<organism evidence="5 6">
    <name type="scientific">Mus spicilegus</name>
    <name type="common">Mound-building mouse</name>
    <dbReference type="NCBI Taxonomy" id="10103"/>
    <lineage>
        <taxon>Eukaryota</taxon>
        <taxon>Metazoa</taxon>
        <taxon>Chordata</taxon>
        <taxon>Craniata</taxon>
        <taxon>Vertebrata</taxon>
        <taxon>Euteleostomi</taxon>
        <taxon>Mammalia</taxon>
        <taxon>Eutheria</taxon>
        <taxon>Euarchontoglires</taxon>
        <taxon>Glires</taxon>
        <taxon>Rodentia</taxon>
        <taxon>Myomorpha</taxon>
        <taxon>Muroidea</taxon>
        <taxon>Muridae</taxon>
        <taxon>Murinae</taxon>
        <taxon>Mus</taxon>
        <taxon>Mus</taxon>
    </lineage>
</organism>
<dbReference type="SUPFAM" id="SSF56574">
    <property type="entry name" value="Serpins"/>
    <property type="match status" value="1"/>
</dbReference>
<sequence length="420" mass="47327">MAFIAALGLLMAGICPAVLCCPEDTLGKHTPVQKDRDHETQLDSLTLASINTDFAFSLYKKLALKNPHKNFVFSPLSITIALASLSLGAKGNTLEEILEGLKFNLTETPEADIHQGFGHLLQRLSQPGDQVQISTGNSMVVEKRLQILAEFKEKARALYHTEVFTADFQQPREARKLLNDYVSNQTQGMIKELVSDLEESTSMVMTNFALFNGKWNMTFDPYETFMGTFIEDRRTPVKVSMMKMKELRAPYFWDEKMKCTVVELNYKGNGKAMFILPDQGKMKQVEASLQPATLRGWRKSLRPRMIDELYLPKFSVSKNYRLENILPELGIKEVFSTQADLSGISGGKDVRVSRMFHSAALDMTETGTEARATTRDKYDFLSTKSNPTVVNLNTPFLFCVLHSDSENIDFMGKINNPAQN</sequence>
<dbReference type="GO" id="GO:0005615">
    <property type="term" value="C:extracellular space"/>
    <property type="evidence" value="ECO:0007669"/>
    <property type="project" value="InterPro"/>
</dbReference>
<dbReference type="InterPro" id="IPR000215">
    <property type="entry name" value="Serpin_fam"/>
</dbReference>
<dbReference type="AlphaFoldDB" id="A0A8C6MUI3"/>
<dbReference type="InterPro" id="IPR042185">
    <property type="entry name" value="Serpin_sf_2"/>
</dbReference>
<proteinExistence type="inferred from homology"/>
<evidence type="ECO:0000256" key="3">
    <source>
        <dbReference type="SAM" id="SignalP"/>
    </source>
</evidence>
<name>A0A8C6MUI3_MUSSI</name>
<dbReference type="Ensembl" id="ENSMSIT00000017655.1">
    <property type="protein sequence ID" value="ENSMSIP00000013917.1"/>
    <property type="gene ID" value="ENSMSIG00000011989.1"/>
</dbReference>
<evidence type="ECO:0000313" key="5">
    <source>
        <dbReference type="Ensembl" id="ENSMSIP00000013917.1"/>
    </source>
</evidence>
<feature type="domain" description="Serpin" evidence="4">
    <location>
        <begin position="56"/>
        <end position="417"/>
    </location>
</feature>
<evidence type="ECO:0000256" key="2">
    <source>
        <dbReference type="RuleBase" id="RU000411"/>
    </source>
</evidence>
<dbReference type="FunFam" id="3.30.497.10:FF:000001">
    <property type="entry name" value="Serine protease inhibitor"/>
    <property type="match status" value="1"/>
</dbReference>
<dbReference type="Pfam" id="PF00079">
    <property type="entry name" value="Serpin"/>
    <property type="match status" value="1"/>
</dbReference>
<dbReference type="InterPro" id="IPR023796">
    <property type="entry name" value="Serpin_dom"/>
</dbReference>
<keyword evidence="6" id="KW-1185">Reference proteome</keyword>
<dbReference type="GO" id="GO:0004867">
    <property type="term" value="F:serine-type endopeptidase inhibitor activity"/>
    <property type="evidence" value="ECO:0007669"/>
    <property type="project" value="InterPro"/>
</dbReference>
<dbReference type="PANTHER" id="PTHR11461">
    <property type="entry name" value="SERINE PROTEASE INHIBITOR, SERPIN"/>
    <property type="match status" value="1"/>
</dbReference>